<dbReference type="EMBL" id="JAJEQM010000020">
    <property type="protein sequence ID" value="MCC2211572.1"/>
    <property type="molecule type" value="Genomic_DNA"/>
</dbReference>
<dbReference type="Gene3D" id="3.40.50.720">
    <property type="entry name" value="NAD(P)-binding Rossmann-like Domain"/>
    <property type="match status" value="1"/>
</dbReference>
<protein>
    <submittedName>
        <fullName evidence="3">Polysaccharide biosynthesis protein</fullName>
    </submittedName>
</protein>
<evidence type="ECO:0000256" key="1">
    <source>
        <dbReference type="ARBA" id="ARBA00007430"/>
    </source>
</evidence>
<dbReference type="CDD" id="cd05237">
    <property type="entry name" value="UDP_invert_4-6DH_SDR_e"/>
    <property type="match status" value="1"/>
</dbReference>
<proteinExistence type="inferred from homology"/>
<reference evidence="3 4" key="1">
    <citation type="submission" date="2021-10" db="EMBL/GenBank/DDBJ databases">
        <title>Anaerobic single-cell dispensing facilitates the cultivation of human gut bacteria.</title>
        <authorList>
            <person name="Afrizal A."/>
        </authorList>
    </citation>
    <scope>NUCLEOTIDE SEQUENCE [LARGE SCALE GENOMIC DNA]</scope>
    <source>
        <strain evidence="3 4">CLA-AA-H232</strain>
    </source>
</reference>
<evidence type="ECO:0000313" key="4">
    <source>
        <dbReference type="Proteomes" id="UP001198242"/>
    </source>
</evidence>
<evidence type="ECO:0000313" key="3">
    <source>
        <dbReference type="EMBL" id="MCC2211572.1"/>
    </source>
</evidence>
<dbReference type="RefSeq" id="WP_308457044.1">
    <property type="nucleotide sequence ID" value="NZ_JAJEQM010000020.1"/>
</dbReference>
<dbReference type="AlphaFoldDB" id="A0AAE3E0H7"/>
<organism evidence="3 4">
    <name type="scientific">Hominilimicola fabiformis</name>
    <dbReference type="NCBI Taxonomy" id="2885356"/>
    <lineage>
        <taxon>Bacteria</taxon>
        <taxon>Bacillati</taxon>
        <taxon>Bacillota</taxon>
        <taxon>Clostridia</taxon>
        <taxon>Eubacteriales</taxon>
        <taxon>Oscillospiraceae</taxon>
        <taxon>Hominilimicola</taxon>
    </lineage>
</organism>
<comment type="caution">
    <text evidence="3">The sequence shown here is derived from an EMBL/GenBank/DDBJ whole genome shotgun (WGS) entry which is preliminary data.</text>
</comment>
<keyword evidence="4" id="KW-1185">Reference proteome</keyword>
<sequence length="329" mass="36884">MDLKDVQPYIEDKVCMVTGGGGSIGSEIVRSLSKLNAEKIVIVDIYENGAYSVKCEVGDKVTVEIASVRDYEKMDCIMNKYRPDIVFHAAAHKHVPFMELSPEEAVKNNVKGTEMVADLAEKYNADNFVLISTDKAVEPISVMGASKRCCEMYVYEKSLKSKHTKFSAVRFGNVLNSNGSVIPLFKKQIENGVVTVTDKDVTRFFMTIPQAVELVLMSMTIANGGEIFVFDMGGAVRILDVAEKVIKDGGKVPYKDVKIEFTGLRKGDKLHEKLFFDFEQPQKTRYKKILRVNGSSIENFAEMLDKLYEKAYKNDSDGVREIIMKMTNS</sequence>
<evidence type="ECO:0000259" key="2">
    <source>
        <dbReference type="Pfam" id="PF02719"/>
    </source>
</evidence>
<dbReference type="Pfam" id="PF02719">
    <property type="entry name" value="Polysacc_synt_2"/>
    <property type="match status" value="1"/>
</dbReference>
<dbReference type="InterPro" id="IPR036291">
    <property type="entry name" value="NAD(P)-bd_dom_sf"/>
</dbReference>
<dbReference type="PANTHER" id="PTHR43318">
    <property type="entry name" value="UDP-N-ACETYLGLUCOSAMINE 4,6-DEHYDRATASE"/>
    <property type="match status" value="1"/>
</dbReference>
<dbReference type="SUPFAM" id="SSF51735">
    <property type="entry name" value="NAD(P)-binding Rossmann-fold domains"/>
    <property type="match status" value="1"/>
</dbReference>
<gene>
    <name evidence="3" type="ORF">LKE05_12360</name>
</gene>
<dbReference type="InterPro" id="IPR003869">
    <property type="entry name" value="Polysac_CapD-like"/>
</dbReference>
<accession>A0AAE3E0H7</accession>
<feature type="domain" description="Polysaccharide biosynthesis protein CapD-like" evidence="2">
    <location>
        <begin position="16"/>
        <end position="292"/>
    </location>
</feature>
<dbReference type="Proteomes" id="UP001198242">
    <property type="component" value="Unassembled WGS sequence"/>
</dbReference>
<name>A0AAE3E0H7_9FIRM</name>
<dbReference type="PANTHER" id="PTHR43318:SF1">
    <property type="entry name" value="POLYSACCHARIDE BIOSYNTHESIS PROTEIN EPSC-RELATED"/>
    <property type="match status" value="1"/>
</dbReference>
<dbReference type="InterPro" id="IPR051203">
    <property type="entry name" value="Polysaccharide_Synthase-Rel"/>
</dbReference>
<comment type="similarity">
    <text evidence="1">Belongs to the polysaccharide synthase family.</text>
</comment>